<dbReference type="Proteomes" id="UP000094056">
    <property type="component" value="Unassembled WGS sequence"/>
</dbReference>
<proteinExistence type="predicted"/>
<comment type="caution">
    <text evidence="4">The sequence shown here is derived from an EMBL/GenBank/DDBJ whole genome shotgun (WGS) entry which is preliminary data.</text>
</comment>
<dbReference type="EC" id="3.4.21.-" evidence="4"/>
<evidence type="ECO:0000313" key="4">
    <source>
        <dbReference type="EMBL" id="ODS29899.1"/>
    </source>
</evidence>
<sequence>MKKATILFLLLVFSTVFAQRRVSEEAKMFNQTKDNVFTVFGNEHGSGFLFDKINGLILTNEHVISNSQNISVQIDDNQRINAKLIEKDKRKDLAVLAIHPDFVKNLEGLLIAVASDTMIYVGERVIAIGSPLNQTRTLTSGIVSNIERETIISDVNINPGNSGGPLINMIGQVVGINTFGDFSSVGPGLSGSVIITEANEIISNAVAAVSQRNLTLSKKLLPIMPKDRFPLDALETAALNEFHDKDYQLKAGKFKITFITPPYQYNAQKAKSLRMASKREGAISGSDESEEVFSDLKNWTSSVGQFKPVVSILIEPTTGETSASATANACGAAAAGYAGTSYYGHHTYEFKSDVENFTLKRDGKVIEPIINSFQYITLDFKSAGYYGSYSGEDLAQAGYFVYPIDAFLPTGGSFPEFSFDVVNHMDNQTITHLIPENSIYKINADFEPYTNDNTGSLAYKKPSGGDGGLVCVLLLLGGLFLMAAGA</sequence>
<accession>A0A1E3X2T6</accession>
<name>A0A1E3X2T6_9BACT</name>
<evidence type="ECO:0000313" key="5">
    <source>
        <dbReference type="Proteomes" id="UP000094056"/>
    </source>
</evidence>
<gene>
    <name evidence="4" type="primary">htrA</name>
    <name evidence="4" type="ORF">SCARUB_04999</name>
</gene>
<reference evidence="4 5" key="1">
    <citation type="submission" date="2016-07" db="EMBL/GenBank/DDBJ databases">
        <title>Draft genome of Scalindua rubra, obtained from a brine-seawater interface in the Red Sea, sheds light on salt adaptation in anammox bacteria.</title>
        <authorList>
            <person name="Speth D.R."/>
            <person name="Lagkouvardos I."/>
            <person name="Wang Y."/>
            <person name="Qian P.-Y."/>
            <person name="Dutilh B.E."/>
            <person name="Jetten M.S."/>
        </authorList>
    </citation>
    <scope>NUCLEOTIDE SEQUENCE [LARGE SCALE GENOMIC DNA]</scope>
    <source>
        <strain evidence="4">BSI-1</strain>
    </source>
</reference>
<dbReference type="GO" id="GO:0004252">
    <property type="term" value="F:serine-type endopeptidase activity"/>
    <property type="evidence" value="ECO:0007669"/>
    <property type="project" value="InterPro"/>
</dbReference>
<keyword evidence="2 4" id="KW-0378">Hydrolase</keyword>
<dbReference type="PANTHER" id="PTHR43343">
    <property type="entry name" value="PEPTIDASE S12"/>
    <property type="match status" value="1"/>
</dbReference>
<keyword evidence="3" id="KW-0732">Signal</keyword>
<keyword evidence="1 4" id="KW-0645">Protease</keyword>
<dbReference type="PRINTS" id="PR00834">
    <property type="entry name" value="PROTEASES2C"/>
</dbReference>
<protein>
    <submittedName>
        <fullName evidence="4">Serine protease</fullName>
        <ecNumber evidence="4">3.4.21.-</ecNumber>
    </submittedName>
</protein>
<feature type="signal peptide" evidence="3">
    <location>
        <begin position="1"/>
        <end position="18"/>
    </location>
</feature>
<dbReference type="InterPro" id="IPR009003">
    <property type="entry name" value="Peptidase_S1_PA"/>
</dbReference>
<dbReference type="PATRIC" id="fig|1872076.5.peg.6015"/>
<dbReference type="InterPro" id="IPR051201">
    <property type="entry name" value="Chloro_Bact_Ser_Proteases"/>
</dbReference>
<dbReference type="GO" id="GO:0006508">
    <property type="term" value="P:proteolysis"/>
    <property type="evidence" value="ECO:0007669"/>
    <property type="project" value="UniProtKB-KW"/>
</dbReference>
<dbReference type="PANTHER" id="PTHR43343:SF3">
    <property type="entry name" value="PROTEASE DO-LIKE 8, CHLOROPLASTIC"/>
    <property type="match status" value="1"/>
</dbReference>
<dbReference type="SUPFAM" id="SSF50494">
    <property type="entry name" value="Trypsin-like serine proteases"/>
    <property type="match status" value="1"/>
</dbReference>
<feature type="chain" id="PRO_5009140002" evidence="3">
    <location>
        <begin position="19"/>
        <end position="486"/>
    </location>
</feature>
<dbReference type="Gene3D" id="2.40.10.120">
    <property type="match status" value="1"/>
</dbReference>
<dbReference type="EMBL" id="MAYW01000340">
    <property type="protein sequence ID" value="ODS29899.1"/>
    <property type="molecule type" value="Genomic_DNA"/>
</dbReference>
<organism evidence="4 5">
    <name type="scientific">Candidatus Scalindua rubra</name>
    <dbReference type="NCBI Taxonomy" id="1872076"/>
    <lineage>
        <taxon>Bacteria</taxon>
        <taxon>Pseudomonadati</taxon>
        <taxon>Planctomycetota</taxon>
        <taxon>Candidatus Brocadiia</taxon>
        <taxon>Candidatus Brocadiales</taxon>
        <taxon>Candidatus Scalinduaceae</taxon>
        <taxon>Candidatus Scalindua</taxon>
    </lineage>
</organism>
<evidence type="ECO:0000256" key="1">
    <source>
        <dbReference type="ARBA" id="ARBA00022670"/>
    </source>
</evidence>
<dbReference type="InterPro" id="IPR001940">
    <property type="entry name" value="Peptidase_S1C"/>
</dbReference>
<evidence type="ECO:0000256" key="2">
    <source>
        <dbReference type="ARBA" id="ARBA00022801"/>
    </source>
</evidence>
<evidence type="ECO:0000256" key="3">
    <source>
        <dbReference type="SAM" id="SignalP"/>
    </source>
</evidence>
<dbReference type="Pfam" id="PF13365">
    <property type="entry name" value="Trypsin_2"/>
    <property type="match status" value="1"/>
</dbReference>
<dbReference type="AlphaFoldDB" id="A0A1E3X2T6"/>